<dbReference type="InterPro" id="IPR050643">
    <property type="entry name" value="Periplasmic_pilus_chap"/>
</dbReference>
<organism evidence="11">
    <name type="scientific">Salmonella dublin</name>
    <dbReference type="NCBI Taxonomy" id="98360"/>
    <lineage>
        <taxon>Bacteria</taxon>
        <taxon>Pseudomonadati</taxon>
        <taxon>Pseudomonadota</taxon>
        <taxon>Gammaproteobacteria</taxon>
        <taxon>Enterobacterales</taxon>
        <taxon>Enterobacteriaceae</taxon>
        <taxon>Salmonella</taxon>
    </lineage>
</organism>
<evidence type="ECO:0000256" key="1">
    <source>
        <dbReference type="ARBA" id="ARBA00004418"/>
    </source>
</evidence>
<dbReference type="PROSITE" id="PS00635">
    <property type="entry name" value="PILI_CHAPERONE"/>
    <property type="match status" value="1"/>
</dbReference>
<evidence type="ECO:0000256" key="7">
    <source>
        <dbReference type="ARBA" id="ARBA00023319"/>
    </source>
</evidence>
<keyword evidence="6 8" id="KW-0143">Chaperone</keyword>
<evidence type="ECO:0000256" key="5">
    <source>
        <dbReference type="ARBA" id="ARBA00022764"/>
    </source>
</evidence>
<dbReference type="PANTHER" id="PTHR30251:SF2">
    <property type="entry name" value="FIMBRIAL CHAPERONE YADV-RELATED"/>
    <property type="match status" value="1"/>
</dbReference>
<reference evidence="11" key="1">
    <citation type="journal article" date="2003" name="J. Bacteriol.">
        <title>Variation between pathogenic serovars within Salmonella pathogenicity islands.</title>
        <authorList>
            <person name="Amavisit P."/>
            <person name="Lightfoot D."/>
            <person name="Browning G.F."/>
            <person name="Markham P.F."/>
        </authorList>
    </citation>
    <scope>NUCLEOTIDE SEQUENCE</scope>
</reference>
<evidence type="ECO:0000256" key="8">
    <source>
        <dbReference type="RuleBase" id="RU003918"/>
    </source>
</evidence>
<comment type="subcellular location">
    <subcellularLocation>
        <location evidence="1 8">Periplasm</location>
    </subcellularLocation>
</comment>
<evidence type="ECO:0000259" key="10">
    <source>
        <dbReference type="Pfam" id="PF02753"/>
    </source>
</evidence>
<dbReference type="InterPro" id="IPR013783">
    <property type="entry name" value="Ig-like_fold"/>
</dbReference>
<evidence type="ECO:0000256" key="6">
    <source>
        <dbReference type="ARBA" id="ARBA00023186"/>
    </source>
</evidence>
<dbReference type="InterPro" id="IPR018046">
    <property type="entry name" value="Pili_assmbl_chaperone_CS"/>
</dbReference>
<keyword evidence="7" id="KW-0393">Immunoglobulin domain</keyword>
<dbReference type="FunFam" id="2.60.40.10:FF:000458">
    <property type="entry name" value="Molecular chaperone FimC"/>
    <property type="match status" value="1"/>
</dbReference>
<gene>
    <name evidence="11" type="primary">ecpD1</name>
</gene>
<feature type="domain" description="Pili assembly chaperone N-terminal" evidence="9">
    <location>
        <begin position="29"/>
        <end position="154"/>
    </location>
</feature>
<dbReference type="PRINTS" id="PR00969">
    <property type="entry name" value="CHAPERONPILI"/>
</dbReference>
<feature type="domain" description="Pili assembly chaperone C-terminal" evidence="10">
    <location>
        <begin position="180"/>
        <end position="242"/>
    </location>
</feature>
<dbReference type="NCBIfam" id="NF007398">
    <property type="entry name" value="PRK09926.1"/>
    <property type="match status" value="1"/>
</dbReference>
<dbReference type="SUPFAM" id="SSF49354">
    <property type="entry name" value="PapD-like"/>
    <property type="match status" value="1"/>
</dbReference>
<evidence type="ECO:0000256" key="3">
    <source>
        <dbReference type="ARBA" id="ARBA00022558"/>
    </source>
</evidence>
<dbReference type="InterPro" id="IPR036316">
    <property type="entry name" value="Pili_assmbl_chap_C_dom_sf"/>
</dbReference>
<keyword evidence="3" id="KW-1029">Fimbrium biogenesis</keyword>
<keyword evidence="4" id="KW-0732">Signal</keyword>
<dbReference type="PANTHER" id="PTHR30251">
    <property type="entry name" value="PILUS ASSEMBLY CHAPERONE"/>
    <property type="match status" value="1"/>
</dbReference>
<sequence length="249" mass="27376">MLMLCHLRTAFTVITLTGTLLSNVAWADIVISGTRIVYRGAQKDVNVRLENKGSRPLLVQTWLDTGNDNTEPGAIKVPFNATPPVSRIDPKKGQTIKIMYTGSQTLPSDRESVFWFNVLEVPPKANKNENSAAQNTLQSAFRTRIKLFYRPQGLGDLAGEAPAKLTWRMKHEQGKSVVTVNNPTPYFVSFNSIELESTGKKYIVDGQMAAPLTETSFTLKTATTTSSGKINYSFINDFGGIINATASLQ</sequence>
<dbReference type="InterPro" id="IPR016147">
    <property type="entry name" value="Pili_assmbl_chaperone_N"/>
</dbReference>
<evidence type="ECO:0000313" key="11">
    <source>
        <dbReference type="EMBL" id="AAO49832.1"/>
    </source>
</evidence>
<dbReference type="Pfam" id="PF00345">
    <property type="entry name" value="PapD_N"/>
    <property type="match status" value="1"/>
</dbReference>
<dbReference type="GO" id="GO:0030288">
    <property type="term" value="C:outer membrane-bounded periplasmic space"/>
    <property type="evidence" value="ECO:0007669"/>
    <property type="project" value="InterPro"/>
</dbReference>
<evidence type="ECO:0000256" key="2">
    <source>
        <dbReference type="ARBA" id="ARBA00007399"/>
    </source>
</evidence>
<dbReference type="InterPro" id="IPR001829">
    <property type="entry name" value="Pili_assmbl_chaperone_bac"/>
</dbReference>
<dbReference type="Gene3D" id="2.60.40.10">
    <property type="entry name" value="Immunoglobulins"/>
    <property type="match status" value="2"/>
</dbReference>
<dbReference type="EMBL" id="AY144490">
    <property type="protein sequence ID" value="AAO49832.1"/>
    <property type="molecule type" value="Genomic_DNA"/>
</dbReference>
<comment type="similarity">
    <text evidence="2 8">Belongs to the periplasmic pilus chaperone family.</text>
</comment>
<evidence type="ECO:0000256" key="4">
    <source>
        <dbReference type="ARBA" id="ARBA00022729"/>
    </source>
</evidence>
<dbReference type="InterPro" id="IPR016148">
    <property type="entry name" value="Pili_assmbl_chaperone_C"/>
</dbReference>
<name>Q849P8_SALDU</name>
<dbReference type="InterPro" id="IPR008962">
    <property type="entry name" value="PapD-like_sf"/>
</dbReference>
<protein>
    <submittedName>
        <fullName evidence="11">Pilin chaperone ecpD1</fullName>
    </submittedName>
</protein>
<dbReference type="Pfam" id="PF02753">
    <property type="entry name" value="PapD_C"/>
    <property type="match status" value="1"/>
</dbReference>
<keyword evidence="5" id="KW-0574">Periplasm</keyword>
<dbReference type="SUPFAM" id="SSF49584">
    <property type="entry name" value="Periplasmic chaperone C-domain"/>
    <property type="match status" value="1"/>
</dbReference>
<proteinExistence type="inferred from homology"/>
<accession>Q849P8</accession>
<dbReference type="GO" id="GO:0071555">
    <property type="term" value="P:cell wall organization"/>
    <property type="evidence" value="ECO:0007669"/>
    <property type="project" value="InterPro"/>
</dbReference>
<evidence type="ECO:0000259" key="9">
    <source>
        <dbReference type="Pfam" id="PF00345"/>
    </source>
</evidence>
<dbReference type="AlphaFoldDB" id="Q849P8"/>